<keyword evidence="2 5" id="KW-0808">Transferase</keyword>
<evidence type="ECO:0000259" key="7">
    <source>
        <dbReference type="Pfam" id="PF04376"/>
    </source>
</evidence>
<evidence type="ECO:0000256" key="2">
    <source>
        <dbReference type="ARBA" id="ARBA00022679"/>
    </source>
</evidence>
<feature type="domain" description="N-end rule aminoacyl transferase C-terminal" evidence="8">
    <location>
        <begin position="270"/>
        <end position="409"/>
    </location>
</feature>
<evidence type="ECO:0000313" key="10">
    <source>
        <dbReference type="Proteomes" id="UP001153737"/>
    </source>
</evidence>
<dbReference type="InterPro" id="IPR016181">
    <property type="entry name" value="Acyl_CoA_acyltransferase"/>
</dbReference>
<gene>
    <name evidence="9" type="ORF">PHAECO_LOCUS5100</name>
</gene>
<protein>
    <recommendedName>
        <fullName evidence="5">Arginyl-tRNA--protein transferase 1</fullName>
        <shortName evidence="5">Arginyltransferase 1</shortName>
        <shortName evidence="5">R-transferase 1</shortName>
        <ecNumber evidence="5">2.3.2.8</ecNumber>
    </recommendedName>
    <alternativeName>
        <fullName evidence="5">Arginine-tRNA--protein transferase 1</fullName>
    </alternativeName>
</protein>
<dbReference type="EMBL" id="OU896722">
    <property type="protein sequence ID" value="CAG9817671.1"/>
    <property type="molecule type" value="Genomic_DNA"/>
</dbReference>
<dbReference type="PANTHER" id="PTHR21367:SF1">
    <property type="entry name" value="ARGINYL-TRNA--PROTEIN TRANSFERASE 1"/>
    <property type="match status" value="1"/>
</dbReference>
<dbReference type="SUPFAM" id="SSF55729">
    <property type="entry name" value="Acyl-CoA N-acyltransferases (Nat)"/>
    <property type="match status" value="1"/>
</dbReference>
<dbReference type="InterPro" id="IPR030700">
    <property type="entry name" value="N-end_Aminoacyl_Trfase"/>
</dbReference>
<name>A0A9N9SFH9_PHACE</name>
<comment type="function">
    <text evidence="5">Involved in the post-translational conjugation of arginine to the N-terminal aspartate or glutamate of a protein. This arginylation is required for degradation of the protein via the ubiquitin pathway.</text>
</comment>
<feature type="region of interest" description="Disordered" evidence="6">
    <location>
        <begin position="160"/>
        <end position="202"/>
    </location>
</feature>
<dbReference type="InterPro" id="IPR017137">
    <property type="entry name" value="Arg-tRNA-P_Trfase_1_euk"/>
</dbReference>
<evidence type="ECO:0000256" key="3">
    <source>
        <dbReference type="ARBA" id="ARBA00022786"/>
    </source>
</evidence>
<dbReference type="OrthoDB" id="74183at2759"/>
<organism evidence="9 10">
    <name type="scientific">Phaedon cochleariae</name>
    <name type="common">Mustard beetle</name>
    <dbReference type="NCBI Taxonomy" id="80249"/>
    <lineage>
        <taxon>Eukaryota</taxon>
        <taxon>Metazoa</taxon>
        <taxon>Ecdysozoa</taxon>
        <taxon>Arthropoda</taxon>
        <taxon>Hexapoda</taxon>
        <taxon>Insecta</taxon>
        <taxon>Pterygota</taxon>
        <taxon>Neoptera</taxon>
        <taxon>Endopterygota</taxon>
        <taxon>Coleoptera</taxon>
        <taxon>Polyphaga</taxon>
        <taxon>Cucujiformia</taxon>
        <taxon>Chrysomeloidea</taxon>
        <taxon>Chrysomelidae</taxon>
        <taxon>Chrysomelinae</taxon>
        <taxon>Chrysomelini</taxon>
        <taxon>Phaedon</taxon>
    </lineage>
</organism>
<evidence type="ECO:0000313" key="9">
    <source>
        <dbReference type="EMBL" id="CAG9817671.1"/>
    </source>
</evidence>
<keyword evidence="10" id="KW-1185">Reference proteome</keyword>
<dbReference type="InterPro" id="IPR007471">
    <property type="entry name" value="N-end_Aminoacyl_Trfase_N"/>
</dbReference>
<dbReference type="GO" id="GO:0004057">
    <property type="term" value="F:arginyl-tRNA--protein transferase activity"/>
    <property type="evidence" value="ECO:0007669"/>
    <property type="project" value="UniProtKB-EC"/>
</dbReference>
<dbReference type="GO" id="GO:0005737">
    <property type="term" value="C:cytoplasm"/>
    <property type="evidence" value="ECO:0007669"/>
    <property type="project" value="TreeGrafter"/>
</dbReference>
<dbReference type="Proteomes" id="UP001153737">
    <property type="component" value="Chromosome 16"/>
</dbReference>
<accession>A0A9N9SFH9</accession>
<evidence type="ECO:0000259" key="8">
    <source>
        <dbReference type="Pfam" id="PF04377"/>
    </source>
</evidence>
<dbReference type="EC" id="2.3.2.8" evidence="5"/>
<dbReference type="PIRSF" id="PIRSF037207">
    <property type="entry name" value="ATE1_euk"/>
    <property type="match status" value="1"/>
</dbReference>
<feature type="compositionally biased region" description="Polar residues" evidence="6">
    <location>
        <begin position="164"/>
        <end position="189"/>
    </location>
</feature>
<reference evidence="9" key="1">
    <citation type="submission" date="2022-01" db="EMBL/GenBank/DDBJ databases">
        <authorList>
            <person name="King R."/>
        </authorList>
    </citation>
    <scope>NUCLEOTIDE SEQUENCE</scope>
</reference>
<proteinExistence type="inferred from homology"/>
<dbReference type="AlphaFoldDB" id="A0A9N9SFH9"/>
<reference evidence="9" key="2">
    <citation type="submission" date="2022-10" db="EMBL/GenBank/DDBJ databases">
        <authorList>
            <consortium name="ENA_rothamsted_submissions"/>
            <consortium name="culmorum"/>
            <person name="King R."/>
        </authorList>
    </citation>
    <scope>NUCLEOTIDE SEQUENCE</scope>
</reference>
<comment type="similarity">
    <text evidence="1 5">Belongs to the R-transferase family.</text>
</comment>
<feature type="domain" description="N-end aminoacyl transferase N-terminal" evidence="7">
    <location>
        <begin position="20"/>
        <end position="91"/>
    </location>
</feature>
<dbReference type="InterPro" id="IPR007472">
    <property type="entry name" value="N-end_Aminoacyl_Trfase_C"/>
</dbReference>
<keyword evidence="3 5" id="KW-0833">Ubl conjugation pathway</keyword>
<comment type="catalytic activity">
    <reaction evidence="5">
        <text>an N-terminal L-alpha-aminoacyl-[protein] + L-arginyl-tRNA(Arg) = an N-terminal L-arginyl-L-aminoacyl-[protein] + tRNA(Arg) + H(+)</text>
        <dbReference type="Rhea" id="RHEA:10208"/>
        <dbReference type="Rhea" id="RHEA-COMP:9658"/>
        <dbReference type="Rhea" id="RHEA-COMP:9673"/>
        <dbReference type="Rhea" id="RHEA-COMP:10636"/>
        <dbReference type="Rhea" id="RHEA-COMP:10638"/>
        <dbReference type="ChEBI" id="CHEBI:15378"/>
        <dbReference type="ChEBI" id="CHEBI:78442"/>
        <dbReference type="ChEBI" id="CHEBI:78513"/>
        <dbReference type="ChEBI" id="CHEBI:78597"/>
        <dbReference type="ChEBI" id="CHEBI:83562"/>
        <dbReference type="EC" id="2.3.2.8"/>
    </reaction>
</comment>
<evidence type="ECO:0000256" key="1">
    <source>
        <dbReference type="ARBA" id="ARBA00009991"/>
    </source>
</evidence>
<dbReference type="Pfam" id="PF04376">
    <property type="entry name" value="ATE_N"/>
    <property type="match status" value="1"/>
</dbReference>
<dbReference type="PANTHER" id="PTHR21367">
    <property type="entry name" value="ARGININE-TRNA-PROTEIN TRANSFERASE 1"/>
    <property type="match status" value="1"/>
</dbReference>
<sequence>MSLKLSEISCVQWFEDIEKHRCGYCNQENTSISNGMWAHSLTVDDYQNLIDRGWRRSGMYCYKPVMAETCCPQYTIKCDVKNFSLSKSQKKVIKKFNKFLETDILNKKDISTEEGHDSAHIFIRDNPNTQNFDVSSVYVENKEEEDERESRLPICDRALEKAPQEQQDTPGETKNCNNTEKSTPTTSLSVGMGPDSSKPPCKKAKLMRLERKKEKLLKKGLTIEKKMNSNQKSIEQFLKEIPSNAKHRLKIRLIPTSIPNDEWKLAEQAEFQLYRRYQMAVHNDPPAKLELTKFRSFLVKSPIKPKEFPNDIDGPGYGSFHQQYWLDDKLIAVGVLDILPKCVSSVYFFYDPEYRSLTLGTYGSLREIELTRSFSETLPELNSYYMGFYIHSCPKMRYKGKLSPSFLLCPETYEWMTIEKCLAILNEKKYARLNENLDALDEGFPSQEDILQMRVIYDSVFMHFKDYKRMCDEPGLFKEIAGLVGKRCCRSLVFWENLK</sequence>
<evidence type="ECO:0000256" key="5">
    <source>
        <dbReference type="PIRNR" id="PIRNR037207"/>
    </source>
</evidence>
<keyword evidence="4 5" id="KW-0012">Acyltransferase</keyword>
<evidence type="ECO:0000256" key="6">
    <source>
        <dbReference type="SAM" id="MobiDB-lite"/>
    </source>
</evidence>
<evidence type="ECO:0000256" key="4">
    <source>
        <dbReference type="ARBA" id="ARBA00023315"/>
    </source>
</evidence>
<dbReference type="Pfam" id="PF04377">
    <property type="entry name" value="ATE_C"/>
    <property type="match status" value="1"/>
</dbReference>